<organism evidence="1 2">
    <name type="scientific">Pseudoalteromonas aurantia 208</name>
    <dbReference type="NCBI Taxonomy" id="1314867"/>
    <lineage>
        <taxon>Bacteria</taxon>
        <taxon>Pseudomonadati</taxon>
        <taxon>Pseudomonadota</taxon>
        <taxon>Gammaproteobacteria</taxon>
        <taxon>Alteromonadales</taxon>
        <taxon>Pseudoalteromonadaceae</taxon>
        <taxon>Pseudoalteromonas</taxon>
    </lineage>
</organism>
<comment type="caution">
    <text evidence="1">The sequence shown here is derived from an EMBL/GenBank/DDBJ whole genome shotgun (WGS) entry which is preliminary data.</text>
</comment>
<dbReference type="PROSITE" id="PS51257">
    <property type="entry name" value="PROKAR_LIPOPROTEIN"/>
    <property type="match status" value="1"/>
</dbReference>
<proteinExistence type="predicted"/>
<dbReference type="EMBL" id="AQGV01000012">
    <property type="protein sequence ID" value="MBE0367298.1"/>
    <property type="molecule type" value="Genomic_DNA"/>
</dbReference>
<dbReference type="Proteomes" id="UP000615755">
    <property type="component" value="Unassembled WGS sequence"/>
</dbReference>
<dbReference type="RefSeq" id="WP_192506744.1">
    <property type="nucleotide sequence ID" value="NZ_AQGV01000012.1"/>
</dbReference>
<accession>A0ABR9E8J0</accession>
<protein>
    <recommendedName>
        <fullName evidence="3">Lipoprotein</fullName>
    </recommendedName>
</protein>
<name>A0ABR9E8J0_9GAMM</name>
<sequence length="159" mass="17405">MKNILIVLCVVLSGCNMTQNHKLSTTLPSTSYTGKGTQSGPMLIGAMGPVGMAVGIAIDAGIAKEISKQINIHQQDWTEKLTLALNTYFVSQSIYTIDKIDMFAERKNNDLAYAQVLVSAKEKNWCIQTMAVELDKLKSSDIFWSQLLLGVESQSLCDA</sequence>
<reference evidence="1 2" key="1">
    <citation type="submission" date="2015-03" db="EMBL/GenBank/DDBJ databases">
        <title>Genome sequence of Pseudoalteromonas aurantia.</title>
        <authorList>
            <person name="Xie B.-B."/>
            <person name="Rong J.-C."/>
            <person name="Qin Q.-L."/>
            <person name="Zhang Y.-Z."/>
        </authorList>
    </citation>
    <scope>NUCLEOTIDE SEQUENCE [LARGE SCALE GENOMIC DNA]</scope>
    <source>
        <strain evidence="1 2">208</strain>
    </source>
</reference>
<gene>
    <name evidence="1" type="ORF">PAUR_a0636</name>
</gene>
<evidence type="ECO:0008006" key="3">
    <source>
        <dbReference type="Google" id="ProtNLM"/>
    </source>
</evidence>
<evidence type="ECO:0000313" key="1">
    <source>
        <dbReference type="EMBL" id="MBE0367298.1"/>
    </source>
</evidence>
<keyword evidence="2" id="KW-1185">Reference proteome</keyword>
<evidence type="ECO:0000313" key="2">
    <source>
        <dbReference type="Proteomes" id="UP000615755"/>
    </source>
</evidence>